<dbReference type="InterPro" id="IPR029021">
    <property type="entry name" value="Prot-tyrosine_phosphatase-like"/>
</dbReference>
<feature type="signal peptide" evidence="1">
    <location>
        <begin position="1"/>
        <end position="18"/>
    </location>
</feature>
<proteinExistence type="predicted"/>
<keyword evidence="1" id="KW-0732">Signal</keyword>
<reference evidence="3" key="1">
    <citation type="submission" date="2022-07" db="EMBL/GenBank/DDBJ databases">
        <title>Genome analysis of Parmales, a sister group of diatoms, reveals the evolutionary specialization of diatoms from phago-mixotrophs to photoautotrophs.</title>
        <authorList>
            <person name="Ban H."/>
            <person name="Sato S."/>
            <person name="Yoshikawa S."/>
            <person name="Kazumasa Y."/>
            <person name="Nakamura Y."/>
            <person name="Ichinomiya M."/>
            <person name="Saitoh K."/>
            <person name="Sato N."/>
            <person name="Blanc-Mathieu R."/>
            <person name="Endo H."/>
            <person name="Kuwata A."/>
            <person name="Ogata H."/>
        </authorList>
    </citation>
    <scope>NUCLEOTIDE SEQUENCE</scope>
</reference>
<evidence type="ECO:0000259" key="2">
    <source>
        <dbReference type="PROSITE" id="PS50056"/>
    </source>
</evidence>
<dbReference type="EMBL" id="BRXZ01007705">
    <property type="protein sequence ID" value="GMI32538.1"/>
    <property type="molecule type" value="Genomic_DNA"/>
</dbReference>
<sequence length="219" mass="23672">MSFVVAIGLLVCLTAAHATELSDAKFHCITFNPATNVGVFRSNMPITPDTKDSIFSPSSYAYLDILELAGEKGLSECNTTSFSSSDAEPYILEISLSNSADDKNGLLNSISEEGYANLFSTSSGEPTRPIIVLVHCNAGCDRTGEMIGSFRLANDPSLSPSEMYALDVDECGRPPNAYSTHALEWFCIYNFYSNPASNYEVEDCTAFAKCEPFGDCTPV</sequence>
<evidence type="ECO:0000313" key="4">
    <source>
        <dbReference type="Proteomes" id="UP001165082"/>
    </source>
</evidence>
<comment type="caution">
    <text evidence="3">The sequence shown here is derived from an EMBL/GenBank/DDBJ whole genome shotgun (WGS) entry which is preliminary data.</text>
</comment>
<keyword evidence="4" id="KW-1185">Reference proteome</keyword>
<evidence type="ECO:0000256" key="1">
    <source>
        <dbReference type="SAM" id="SignalP"/>
    </source>
</evidence>
<dbReference type="OrthoDB" id="193277at2759"/>
<dbReference type="PROSITE" id="PS00383">
    <property type="entry name" value="TYR_PHOSPHATASE_1"/>
    <property type="match status" value="1"/>
</dbReference>
<dbReference type="AlphaFoldDB" id="A0A9W7L5X9"/>
<name>A0A9W7L5X9_9STRA</name>
<gene>
    <name evidence="3" type="ORF">TrRE_jg6227</name>
</gene>
<protein>
    <recommendedName>
        <fullName evidence="2">Tyrosine specific protein phosphatases domain-containing protein</fullName>
    </recommendedName>
</protein>
<dbReference type="Gene3D" id="3.90.190.10">
    <property type="entry name" value="Protein tyrosine phosphatase superfamily"/>
    <property type="match status" value="1"/>
</dbReference>
<evidence type="ECO:0000313" key="3">
    <source>
        <dbReference type="EMBL" id="GMI32538.1"/>
    </source>
</evidence>
<dbReference type="InterPro" id="IPR000387">
    <property type="entry name" value="Tyr_Pase_dom"/>
</dbReference>
<feature type="chain" id="PRO_5040761662" description="Tyrosine specific protein phosphatases domain-containing protein" evidence="1">
    <location>
        <begin position="19"/>
        <end position="219"/>
    </location>
</feature>
<dbReference type="InterPro" id="IPR016130">
    <property type="entry name" value="Tyr_Pase_AS"/>
</dbReference>
<dbReference type="Proteomes" id="UP001165082">
    <property type="component" value="Unassembled WGS sequence"/>
</dbReference>
<dbReference type="PROSITE" id="PS50056">
    <property type="entry name" value="TYR_PHOSPHATASE_2"/>
    <property type="match status" value="1"/>
</dbReference>
<feature type="domain" description="Tyrosine specific protein phosphatases" evidence="2">
    <location>
        <begin position="113"/>
        <end position="147"/>
    </location>
</feature>
<dbReference type="SUPFAM" id="SSF52799">
    <property type="entry name" value="(Phosphotyrosine protein) phosphatases II"/>
    <property type="match status" value="1"/>
</dbReference>
<organism evidence="3 4">
    <name type="scientific">Triparma retinervis</name>
    <dbReference type="NCBI Taxonomy" id="2557542"/>
    <lineage>
        <taxon>Eukaryota</taxon>
        <taxon>Sar</taxon>
        <taxon>Stramenopiles</taxon>
        <taxon>Ochrophyta</taxon>
        <taxon>Bolidophyceae</taxon>
        <taxon>Parmales</taxon>
        <taxon>Triparmaceae</taxon>
        <taxon>Triparma</taxon>
    </lineage>
</organism>
<accession>A0A9W7L5X9</accession>